<dbReference type="EMBL" id="GU567974">
    <property type="protein sequence ID" value="ADI22080.1"/>
    <property type="molecule type" value="Genomic_DNA"/>
</dbReference>
<dbReference type="AlphaFoldDB" id="E7C3Q6"/>
<feature type="non-terminal residue" evidence="2">
    <location>
        <position position="522"/>
    </location>
</feature>
<protein>
    <recommendedName>
        <fullName evidence="3">ASPIC/UnbV domain-containing protein</fullName>
    </recommendedName>
</protein>
<dbReference type="InterPro" id="IPR013517">
    <property type="entry name" value="FG-GAP"/>
</dbReference>
<dbReference type="Pfam" id="PF13517">
    <property type="entry name" value="FG-GAP_3"/>
    <property type="match status" value="2"/>
</dbReference>
<evidence type="ECO:0000313" key="2">
    <source>
        <dbReference type="EMBL" id="ADI22080.1"/>
    </source>
</evidence>
<sequence>MSSFTHPFLIRFLLVLLLGLGGAFAFTIRPAADNTVDSPPAVAEQITASPGAFAFKETVERHVSKVAFPKFTDVHEQMGLLYQYDGWVRGLKLMVEATAGAGGTWLDVDSDGYLDAVFAQGCDPTAETPSPELSDRLFRNVDAEEFADITDVARLESGSGYGQGVAIGDFNNDGFDDIYLTRLGSNRLLENLGDGTFVDITDAADVDSPYWSASAAWADWDLDGDLDLFVCNYVDFDVHHPVECRRKVDGVPGMCSPAQFNGIPNAAFLNEGNGQFREAGEELGLQAGPKVTKSLGVVIAELTGDRWPDIFVANDETANTLFVGQDGSSFQELGNVMGCAFGRDGETQASMGVAFGDFDRNGMQDVCLSHFSKQTNTLYSNQPGGGGFVDASRATGLTDATYELLGWGIVMQDFNQDGNQDLFTANGNVHNNEDLGEPYHMRPQLLSIADGRWSDSESQGGAYFEKLFVGRGVSTGDFDCDGDFDLLVGHHLARTSLLRNDSERGNWLKLRLIGTASNRCGI</sequence>
<dbReference type="InterPro" id="IPR027039">
    <property type="entry name" value="Crtac1"/>
</dbReference>
<proteinExistence type="predicted"/>
<accession>E7C3Q6</accession>
<evidence type="ECO:0000256" key="1">
    <source>
        <dbReference type="ARBA" id="ARBA00022729"/>
    </source>
</evidence>
<reference evidence="2" key="1">
    <citation type="submission" date="2010-01" db="EMBL/GenBank/DDBJ databases">
        <title>Genome fragments of uncultured bacteria from the North Pacific subtropical Gyre.</title>
        <authorList>
            <person name="Pham V.D."/>
            <person name="Delong E.F."/>
        </authorList>
    </citation>
    <scope>NUCLEOTIDE SEQUENCE</scope>
</reference>
<dbReference type="SUPFAM" id="SSF69318">
    <property type="entry name" value="Integrin alpha N-terminal domain"/>
    <property type="match status" value="1"/>
</dbReference>
<keyword evidence="1" id="KW-0732">Signal</keyword>
<evidence type="ECO:0008006" key="3">
    <source>
        <dbReference type="Google" id="ProtNLM"/>
    </source>
</evidence>
<dbReference type="InterPro" id="IPR028994">
    <property type="entry name" value="Integrin_alpha_N"/>
</dbReference>
<dbReference type="Gene3D" id="2.130.10.130">
    <property type="entry name" value="Integrin alpha, N-terminal"/>
    <property type="match status" value="2"/>
</dbReference>
<name>E7C3Q6_9BACT</name>
<dbReference type="PANTHER" id="PTHR16026">
    <property type="entry name" value="CARTILAGE ACIDIC PROTEIN 1"/>
    <property type="match status" value="1"/>
</dbReference>
<dbReference type="PANTHER" id="PTHR16026:SF0">
    <property type="entry name" value="CARTILAGE ACIDIC PROTEIN 1"/>
    <property type="match status" value="1"/>
</dbReference>
<organism evidence="2">
    <name type="scientific">uncultured myxobacterium HF0200_08J13</name>
    <dbReference type="NCBI Taxonomy" id="723558"/>
    <lineage>
        <taxon>Bacteria</taxon>
        <taxon>Pseudomonadati</taxon>
        <taxon>Myxococcota</taxon>
        <taxon>Myxococcia</taxon>
        <taxon>Myxococcales</taxon>
        <taxon>environmental samples</taxon>
    </lineage>
</organism>